<evidence type="ECO:0000313" key="2">
    <source>
        <dbReference type="Proteomes" id="UP000753961"/>
    </source>
</evidence>
<dbReference type="RefSeq" id="WP_222580738.1">
    <property type="nucleotide sequence ID" value="NZ_JAHVHU010000012.1"/>
</dbReference>
<proteinExistence type="predicted"/>
<dbReference type="Gene3D" id="3.20.20.80">
    <property type="entry name" value="Glycosidases"/>
    <property type="match status" value="1"/>
</dbReference>
<dbReference type="AlphaFoldDB" id="A0A953HNF5"/>
<reference evidence="1" key="1">
    <citation type="submission" date="2021-06" db="EMBL/GenBank/DDBJ databases">
        <title>44 bacteria genomes isolated from Dapeng, Shenzhen.</title>
        <authorList>
            <person name="Zheng W."/>
            <person name="Yu S."/>
            <person name="Huang Y."/>
        </authorList>
    </citation>
    <scope>NUCLEOTIDE SEQUENCE</scope>
    <source>
        <strain evidence="1">DP5N28-2</strain>
    </source>
</reference>
<organism evidence="1 2">
    <name type="scientific">Membranihabitans marinus</name>
    <dbReference type="NCBI Taxonomy" id="1227546"/>
    <lineage>
        <taxon>Bacteria</taxon>
        <taxon>Pseudomonadati</taxon>
        <taxon>Bacteroidota</taxon>
        <taxon>Saprospiria</taxon>
        <taxon>Saprospirales</taxon>
        <taxon>Saprospiraceae</taxon>
        <taxon>Membranihabitans</taxon>
    </lineage>
</organism>
<dbReference type="Proteomes" id="UP000753961">
    <property type="component" value="Unassembled WGS sequence"/>
</dbReference>
<evidence type="ECO:0000313" key="1">
    <source>
        <dbReference type="EMBL" id="MBY5959199.1"/>
    </source>
</evidence>
<dbReference type="SUPFAM" id="SSF51445">
    <property type="entry name" value="(Trans)glycosidases"/>
    <property type="match status" value="1"/>
</dbReference>
<comment type="caution">
    <text evidence="1">The sequence shown here is derived from an EMBL/GenBank/DDBJ whole genome shotgun (WGS) entry which is preliminary data.</text>
</comment>
<evidence type="ECO:0008006" key="3">
    <source>
        <dbReference type="Google" id="ProtNLM"/>
    </source>
</evidence>
<dbReference type="InterPro" id="IPR017853">
    <property type="entry name" value="GH"/>
</dbReference>
<protein>
    <recommendedName>
        <fullName evidence="3">Tat pathway signal protein</fullName>
    </recommendedName>
</protein>
<name>A0A953HNF5_9BACT</name>
<dbReference type="EMBL" id="JAHVHU010000012">
    <property type="protein sequence ID" value="MBY5959199.1"/>
    <property type="molecule type" value="Genomic_DNA"/>
</dbReference>
<gene>
    <name evidence="1" type="ORF">KUV50_13685</name>
</gene>
<sequence length="323" mass="38183">MRKEEVHENLNDTEERIWACFMHLSFNFAGGIRNWGGLRDEFEPDSSTWDAAIDRMAVQGINMVLMNLDDSVLWRIHPEISLKNSWTPERLRIELDKIRKKGIEPIPVLNFAATHDAWLGEYAKMVSTPKYYEVCRDLIAEAIDLFDAPRFIHFGMDEETYHHQKHFDYVVIRQKEAWWADLYFYISEAFKKGVRPWVWSDYVWHHPEEFFKMMPKSVVQSNWYYGETFATDGKYTQAYLDLEREGYDQIPTGSYHAIPAQDFKATNEMNVGKTVEFCAEHINDQRLLGFMQTFWMPTTRQFEPTILKAIDLLGEAKSEFQDK</sequence>
<accession>A0A953HNF5</accession>
<keyword evidence="2" id="KW-1185">Reference proteome</keyword>